<dbReference type="Gene3D" id="3.90.1200.10">
    <property type="match status" value="1"/>
</dbReference>
<reference evidence="2 3" key="1">
    <citation type="submission" date="2024-02" db="EMBL/GenBank/DDBJ databases">
        <title>Marinospirillum sp. MEB 164 isolated from Lonar lake sediment.</title>
        <authorList>
            <person name="Joshi A."/>
            <person name="Thite S."/>
        </authorList>
    </citation>
    <scope>NUCLEOTIDE SEQUENCE [LARGE SCALE GENOMIC DNA]</scope>
    <source>
        <strain evidence="2 3">MEB164</strain>
    </source>
</reference>
<dbReference type="InterPro" id="IPR002575">
    <property type="entry name" value="Aminoglycoside_PTrfase"/>
</dbReference>
<sequence length="287" mass="32059">MRREHSNLIPLGDSSSGVAFSVAGAQASLPSPRLNFPPAWPAPQQATFLASGSGYDVWRVICPQGRGIWRQRRSGASPSILPQGAEEALLQQLTGQPWMPKLWAIAAQGQLCAEVQGERVDPARVTQAQRDRLIQTLLAVWRTPASSLHQWDYPVLIETYWQQAGRPDELEALKHQLQQQAASWSSRVCLIHQDLHLENLLLVDQRDWVLLDWEYGGLGNPWLDAVAVDRWLGWTPAERVQLEGVLAAYHPLGSQAWCLMSKWLHGLDQLWAAARLAQLSRVKTAPA</sequence>
<dbReference type="Pfam" id="PF01636">
    <property type="entry name" value="APH"/>
    <property type="match status" value="1"/>
</dbReference>
<evidence type="ECO:0000313" key="3">
    <source>
        <dbReference type="Proteomes" id="UP001621714"/>
    </source>
</evidence>
<organism evidence="2 3">
    <name type="scientific">Marinospirillum alkalitolerans</name>
    <dbReference type="NCBI Taxonomy" id="3123374"/>
    <lineage>
        <taxon>Bacteria</taxon>
        <taxon>Pseudomonadati</taxon>
        <taxon>Pseudomonadota</taxon>
        <taxon>Gammaproteobacteria</taxon>
        <taxon>Oceanospirillales</taxon>
        <taxon>Oceanospirillaceae</taxon>
        <taxon>Marinospirillum</taxon>
    </lineage>
</organism>
<gene>
    <name evidence="2" type="ORF">V6U78_02800</name>
</gene>
<accession>A0ABW8PUN9</accession>
<name>A0ABW8PUN9_9GAMM</name>
<dbReference type="InterPro" id="IPR011009">
    <property type="entry name" value="Kinase-like_dom_sf"/>
</dbReference>
<feature type="domain" description="Aminoglycoside phosphotransferase" evidence="1">
    <location>
        <begin position="47"/>
        <end position="250"/>
    </location>
</feature>
<comment type="caution">
    <text evidence="2">The sequence shown here is derived from an EMBL/GenBank/DDBJ whole genome shotgun (WGS) entry which is preliminary data.</text>
</comment>
<proteinExistence type="predicted"/>
<dbReference type="SUPFAM" id="SSF56112">
    <property type="entry name" value="Protein kinase-like (PK-like)"/>
    <property type="match status" value="1"/>
</dbReference>
<evidence type="ECO:0000313" key="2">
    <source>
        <dbReference type="EMBL" id="MFK7159965.1"/>
    </source>
</evidence>
<dbReference type="RefSeq" id="WP_405336964.1">
    <property type="nucleotide sequence ID" value="NZ_JBANFI010000001.1"/>
</dbReference>
<dbReference type="Proteomes" id="UP001621714">
    <property type="component" value="Unassembled WGS sequence"/>
</dbReference>
<evidence type="ECO:0000259" key="1">
    <source>
        <dbReference type="Pfam" id="PF01636"/>
    </source>
</evidence>
<protein>
    <submittedName>
        <fullName evidence="2">Phosphotransferase</fullName>
    </submittedName>
</protein>
<dbReference type="EMBL" id="JBANFI010000001">
    <property type="protein sequence ID" value="MFK7159965.1"/>
    <property type="molecule type" value="Genomic_DNA"/>
</dbReference>
<keyword evidence="3" id="KW-1185">Reference proteome</keyword>